<dbReference type="EMBL" id="CAJVPS010040520">
    <property type="protein sequence ID" value="CAG8750692.1"/>
    <property type="molecule type" value="Genomic_DNA"/>
</dbReference>
<accession>A0A9N9IU20</accession>
<protein>
    <submittedName>
        <fullName evidence="2">1201_t:CDS:1</fullName>
    </submittedName>
</protein>
<evidence type="ECO:0000313" key="2">
    <source>
        <dbReference type="EMBL" id="CAG8750692.1"/>
    </source>
</evidence>
<dbReference type="AlphaFoldDB" id="A0A9N9IU20"/>
<keyword evidence="3" id="KW-1185">Reference proteome</keyword>
<evidence type="ECO:0000313" key="3">
    <source>
        <dbReference type="Proteomes" id="UP000789508"/>
    </source>
</evidence>
<name>A0A9N9IU20_9GLOM</name>
<feature type="compositionally biased region" description="Low complexity" evidence="1">
    <location>
        <begin position="1"/>
        <end position="17"/>
    </location>
</feature>
<comment type="caution">
    <text evidence="2">The sequence shown here is derived from an EMBL/GenBank/DDBJ whole genome shotgun (WGS) entry which is preliminary data.</text>
</comment>
<reference evidence="2" key="1">
    <citation type="submission" date="2021-06" db="EMBL/GenBank/DDBJ databases">
        <authorList>
            <person name="Kallberg Y."/>
            <person name="Tangrot J."/>
            <person name="Rosling A."/>
        </authorList>
    </citation>
    <scope>NUCLEOTIDE SEQUENCE</scope>
    <source>
        <strain evidence="2">FL130A</strain>
    </source>
</reference>
<proteinExistence type="predicted"/>
<evidence type="ECO:0000256" key="1">
    <source>
        <dbReference type="SAM" id="MobiDB-lite"/>
    </source>
</evidence>
<feature type="region of interest" description="Disordered" evidence="1">
    <location>
        <begin position="1"/>
        <end position="21"/>
    </location>
</feature>
<organism evidence="2 3">
    <name type="scientific">Ambispora leptoticha</name>
    <dbReference type="NCBI Taxonomy" id="144679"/>
    <lineage>
        <taxon>Eukaryota</taxon>
        <taxon>Fungi</taxon>
        <taxon>Fungi incertae sedis</taxon>
        <taxon>Mucoromycota</taxon>
        <taxon>Glomeromycotina</taxon>
        <taxon>Glomeromycetes</taxon>
        <taxon>Archaeosporales</taxon>
        <taxon>Ambisporaceae</taxon>
        <taxon>Ambispora</taxon>
    </lineage>
</organism>
<feature type="non-terminal residue" evidence="2">
    <location>
        <position position="1"/>
    </location>
</feature>
<gene>
    <name evidence="2" type="ORF">ALEPTO_LOCUS13284</name>
</gene>
<sequence length="43" mass="4800">KSQQQSQQNVNNTNGNTKATVAIPDSIYKTITTDENTNDEQIF</sequence>
<dbReference type="Proteomes" id="UP000789508">
    <property type="component" value="Unassembled WGS sequence"/>
</dbReference>